<evidence type="ECO:0000256" key="1">
    <source>
        <dbReference type="SAM" id="MobiDB-lite"/>
    </source>
</evidence>
<name>A0ABY8UIT0_TETOB</name>
<dbReference type="EMBL" id="CP126220">
    <property type="protein sequence ID" value="WIA21448.1"/>
    <property type="molecule type" value="Genomic_DNA"/>
</dbReference>
<keyword evidence="2" id="KW-0812">Transmembrane</keyword>
<proteinExistence type="predicted"/>
<gene>
    <name evidence="3" type="ORF">OEZ85_000657</name>
</gene>
<evidence type="ECO:0000313" key="3">
    <source>
        <dbReference type="EMBL" id="WIA21448.1"/>
    </source>
</evidence>
<reference evidence="3 4" key="1">
    <citation type="submission" date="2023-05" db="EMBL/GenBank/DDBJ databases">
        <title>A 100% complete, gapless, phased diploid assembly of the Scenedesmus obliquus UTEX 3031 genome.</title>
        <authorList>
            <person name="Biondi T.C."/>
            <person name="Hanschen E.R."/>
            <person name="Kwon T."/>
            <person name="Eng W."/>
            <person name="Kruse C.P.S."/>
            <person name="Koehler S.I."/>
            <person name="Kunde Y."/>
            <person name="Gleasner C.D."/>
            <person name="You Mak K.T."/>
            <person name="Polle J."/>
            <person name="Hovde B.T."/>
            <person name="Starkenburg S.R."/>
        </authorList>
    </citation>
    <scope>NUCLEOTIDE SEQUENCE [LARGE SCALE GENOMIC DNA]</scope>
    <source>
        <strain evidence="3 4">DOE0152z</strain>
    </source>
</reference>
<keyword evidence="2" id="KW-0472">Membrane</keyword>
<feature type="transmembrane region" description="Helical" evidence="2">
    <location>
        <begin position="28"/>
        <end position="55"/>
    </location>
</feature>
<evidence type="ECO:0000313" key="4">
    <source>
        <dbReference type="Proteomes" id="UP001244341"/>
    </source>
</evidence>
<accession>A0ABY8UIT0</accession>
<protein>
    <submittedName>
        <fullName evidence="3">Uncharacterized protein</fullName>
    </submittedName>
</protein>
<dbReference type="Proteomes" id="UP001244341">
    <property type="component" value="Chromosome 13b"/>
</dbReference>
<feature type="transmembrane region" description="Helical" evidence="2">
    <location>
        <begin position="351"/>
        <end position="370"/>
    </location>
</feature>
<feature type="region of interest" description="Disordered" evidence="1">
    <location>
        <begin position="65"/>
        <end position="89"/>
    </location>
</feature>
<keyword evidence="2" id="KW-1133">Transmembrane helix</keyword>
<evidence type="ECO:0000256" key="2">
    <source>
        <dbReference type="SAM" id="Phobius"/>
    </source>
</evidence>
<organism evidence="3 4">
    <name type="scientific">Tetradesmus obliquus</name>
    <name type="common">Green alga</name>
    <name type="synonym">Acutodesmus obliquus</name>
    <dbReference type="NCBI Taxonomy" id="3088"/>
    <lineage>
        <taxon>Eukaryota</taxon>
        <taxon>Viridiplantae</taxon>
        <taxon>Chlorophyta</taxon>
        <taxon>core chlorophytes</taxon>
        <taxon>Chlorophyceae</taxon>
        <taxon>CS clade</taxon>
        <taxon>Sphaeropleales</taxon>
        <taxon>Scenedesmaceae</taxon>
        <taxon>Tetradesmus</taxon>
    </lineage>
</organism>
<keyword evidence="4" id="KW-1185">Reference proteome</keyword>
<sequence>MAGKATAGLTMVSLRVLSKGVMPQTLTGLLLGTVMGISCAGALLLVCFLVAAVVLPRLKQQITDMQEKRPDNVSHSAHQDTAGARGDYSTCSNASYDSVTGEHLKPARRRQWNDETGNEAAAAIADEKAAQTVTKTFLGRVGGRLLPDNETCSITQCSAVARSDAEGSQADNARCCSKSDIETGGSYAAAPAATSIAHSSLTVRFDLADAASCGGTGSLIGALEHLPHVHALRRLTLRSLGSMRRIGRSMRGFASSKFGSQRFSLLEVMEAGIEKQIRLQQLLGDPYSSNHTDMHATRPDGGALPGLYTIASAMWRWPAIGTWYIQLILMAQQTGSALLPIRPLRYPRTTLLTAALAYMAVFVMAFMMALKLRAGPVAFVPLCYALTTCQG</sequence>